<evidence type="ECO:0000256" key="1">
    <source>
        <dbReference type="SAM" id="SignalP"/>
    </source>
</evidence>
<feature type="chain" id="PRO_5045583758" evidence="1">
    <location>
        <begin position="20"/>
        <end position="359"/>
    </location>
</feature>
<feature type="signal peptide" evidence="1">
    <location>
        <begin position="1"/>
        <end position="19"/>
    </location>
</feature>
<evidence type="ECO:0000313" key="3">
    <source>
        <dbReference type="Proteomes" id="UP001216139"/>
    </source>
</evidence>
<keyword evidence="3" id="KW-1185">Reference proteome</keyword>
<accession>A0ABY7T910</accession>
<sequence length="359" mass="39722">MRRLLIISLLMLTIATVKAQDITRNGKLTISGYTELYYSYAFNKPADHTMPPFVYSYNRTNEVNLNLGFIKANYTSDNIRANLALMAGTYANANLAAEPGVLKNLYEANAGIKLSKSANLWVDAGVFASHIGFESAVGKDCWVLTRGILSDNTPYYEAGAKLTYTTADGKLTASALYLNGWQRIQRQDGNNKPAGGVQLTWQPTENITFNYSNYLGTEGADSVGVRRFYHDFYTIIQLTPKFGITAAIDYGTQQKSKTDKSSNHIISPVFIARYKLAEQWAVAGRIEYYRDPNGMIISTGTPNGFKTTGYSVNLDYSPFPNAVIRLEGKVLNSKDPIFMKDNMQVAANQVITTSLAVSF</sequence>
<reference evidence="2 3" key="1">
    <citation type="submission" date="2023-02" db="EMBL/GenBank/DDBJ databases">
        <title>Genome sequence of Mucilaginibacter jinjuensis strain KACC 16571.</title>
        <authorList>
            <person name="Kim S."/>
            <person name="Heo J."/>
            <person name="Kwon S.-W."/>
        </authorList>
    </citation>
    <scope>NUCLEOTIDE SEQUENCE [LARGE SCALE GENOMIC DNA]</scope>
    <source>
        <strain evidence="2 3">KACC 16571</strain>
    </source>
</reference>
<evidence type="ECO:0000313" key="2">
    <source>
        <dbReference type="EMBL" id="WCT12975.1"/>
    </source>
</evidence>
<dbReference type="RefSeq" id="WP_273631248.1">
    <property type="nucleotide sequence ID" value="NZ_CP117167.1"/>
</dbReference>
<dbReference type="Proteomes" id="UP001216139">
    <property type="component" value="Chromosome"/>
</dbReference>
<dbReference type="EMBL" id="CP117167">
    <property type="protein sequence ID" value="WCT12975.1"/>
    <property type="molecule type" value="Genomic_DNA"/>
</dbReference>
<protein>
    <submittedName>
        <fullName evidence="2">Porin</fullName>
    </submittedName>
</protein>
<keyword evidence="1" id="KW-0732">Signal</keyword>
<name>A0ABY7T910_9SPHI</name>
<gene>
    <name evidence="2" type="ORF">PQO05_03380</name>
</gene>
<dbReference type="SUPFAM" id="SSF56935">
    <property type="entry name" value="Porins"/>
    <property type="match status" value="1"/>
</dbReference>
<dbReference type="InterPro" id="IPR011486">
    <property type="entry name" value="BBP2"/>
</dbReference>
<organism evidence="2 3">
    <name type="scientific">Mucilaginibacter jinjuensis</name>
    <dbReference type="NCBI Taxonomy" id="1176721"/>
    <lineage>
        <taxon>Bacteria</taxon>
        <taxon>Pseudomonadati</taxon>
        <taxon>Bacteroidota</taxon>
        <taxon>Sphingobacteriia</taxon>
        <taxon>Sphingobacteriales</taxon>
        <taxon>Sphingobacteriaceae</taxon>
        <taxon>Mucilaginibacter</taxon>
    </lineage>
</organism>
<dbReference type="Pfam" id="PF07642">
    <property type="entry name" value="BBP2"/>
    <property type="match status" value="1"/>
</dbReference>
<proteinExistence type="predicted"/>